<dbReference type="GO" id="GO:0016560">
    <property type="term" value="P:protein import into peroxisome matrix, docking"/>
    <property type="evidence" value="ECO:0007669"/>
    <property type="project" value="UniProtKB-UniRule"/>
</dbReference>
<organism evidence="4 5">
    <name type="scientific">Solanum tuberosum</name>
    <name type="common">Potato</name>
    <dbReference type="NCBI Taxonomy" id="4113"/>
    <lineage>
        <taxon>Eukaryota</taxon>
        <taxon>Viridiplantae</taxon>
        <taxon>Streptophyta</taxon>
        <taxon>Embryophyta</taxon>
        <taxon>Tracheophyta</taxon>
        <taxon>Spermatophyta</taxon>
        <taxon>Magnoliopsida</taxon>
        <taxon>eudicotyledons</taxon>
        <taxon>Gunneridae</taxon>
        <taxon>Pentapetalae</taxon>
        <taxon>asterids</taxon>
        <taxon>lamiids</taxon>
        <taxon>Solanales</taxon>
        <taxon>Solanaceae</taxon>
        <taxon>Solanoideae</taxon>
        <taxon>Solaneae</taxon>
        <taxon>Solanum</taxon>
    </lineage>
</organism>
<proteinExistence type="inferred from homology"/>
<feature type="transmembrane region" description="Helical" evidence="2">
    <location>
        <begin position="108"/>
        <end position="127"/>
    </location>
</feature>
<dbReference type="PANTHER" id="PTHR23058">
    <property type="entry name" value="PEROXISOMAL MEMBRANE PROTEIN PEX14"/>
    <property type="match status" value="1"/>
</dbReference>
<evidence type="ECO:0000313" key="5">
    <source>
        <dbReference type="Proteomes" id="UP000011115"/>
    </source>
</evidence>
<dbReference type="ExpressionAtlas" id="M1C9V5">
    <property type="expression patterns" value="baseline"/>
</dbReference>
<keyword evidence="2" id="KW-1133">Transmembrane helix</keyword>
<dbReference type="InParanoid" id="M1C9V5"/>
<dbReference type="HOGENOM" id="CLU_1573393_0_0_1"/>
<dbReference type="InterPro" id="IPR054154">
    <property type="entry name" value="PEX14-like_M_plants"/>
</dbReference>
<accession>M1C9V5</accession>
<reference evidence="5" key="1">
    <citation type="journal article" date="2011" name="Nature">
        <title>Genome sequence and analysis of the tuber crop potato.</title>
        <authorList>
            <consortium name="The Potato Genome Sequencing Consortium"/>
        </authorList>
    </citation>
    <scope>NUCLEOTIDE SEQUENCE [LARGE SCALE GENOMIC DNA]</scope>
    <source>
        <strain evidence="5">cv. DM1-3 516 R44</strain>
    </source>
</reference>
<dbReference type="eggNOG" id="KOG2629">
    <property type="taxonomic scope" value="Eukaryota"/>
</dbReference>
<protein>
    <recommendedName>
        <fullName evidence="1">Peroxisomal membrane protein PEX14</fullName>
    </recommendedName>
    <alternativeName>
        <fullName evidence="1">Peroxin-14</fullName>
    </alternativeName>
</protein>
<feature type="domain" description="Peroxisomal membrane protein PEX14 central plants" evidence="3">
    <location>
        <begin position="1"/>
        <end position="105"/>
    </location>
</feature>
<evidence type="ECO:0000313" key="4">
    <source>
        <dbReference type="EnsemblPlants" id="PGSC0003DMT400062962"/>
    </source>
</evidence>
<dbReference type="EnsemblPlants" id="PGSC0003DMT400062962">
    <property type="protein sequence ID" value="PGSC0003DMT400062962"/>
    <property type="gene ID" value="PGSC0003DMG400024502"/>
</dbReference>
<comment type="similarity">
    <text evidence="1">Belongs to the peroxin-14 family.</text>
</comment>
<keyword evidence="1" id="KW-0653">Protein transport</keyword>
<dbReference type="Proteomes" id="UP000011115">
    <property type="component" value="Unassembled WGS sequence"/>
</dbReference>
<reference evidence="4" key="2">
    <citation type="submission" date="2015-06" db="UniProtKB">
        <authorList>
            <consortium name="EnsemblPlants"/>
        </authorList>
    </citation>
    <scope>IDENTIFICATION</scope>
    <source>
        <strain evidence="4">DM1-3 516 R44</strain>
    </source>
</reference>
<evidence type="ECO:0000259" key="3">
    <source>
        <dbReference type="Pfam" id="PF23020"/>
    </source>
</evidence>
<keyword evidence="5" id="KW-1185">Reference proteome</keyword>
<dbReference type="Pfam" id="PF23020">
    <property type="entry name" value="PEX14-like_2nd"/>
    <property type="match status" value="1"/>
</dbReference>
<dbReference type="PaxDb" id="4113-PGSC0003DMT400062962"/>
<feature type="transmembrane region" description="Helical" evidence="2">
    <location>
        <begin position="139"/>
        <end position="159"/>
    </location>
</feature>
<sequence length="170" mass="18926">MAASGAGTALLLKHTIIPRFKSWIRKVVMEEEDEKGTLKGRPSLAEEAAVAAKAAAAAAVDVARASQEMLASKTEEKRYFEELTNLLNYQVREMKSMSSALQKLEGEYTFASGTSLLLPLCLIFLPFTSSYYLENTFGYGIKYVPFEHLLLLAVTFMYVKGDAFWKGYNV</sequence>
<comment type="subcellular location">
    <subcellularLocation>
        <location evidence="1">Peroxisome membrane</location>
    </subcellularLocation>
</comment>
<evidence type="ECO:0000256" key="1">
    <source>
        <dbReference type="RuleBase" id="RU367032"/>
    </source>
</evidence>
<dbReference type="Gramene" id="PGSC0003DMT400062962">
    <property type="protein sequence ID" value="PGSC0003DMT400062962"/>
    <property type="gene ID" value="PGSC0003DMG400024502"/>
</dbReference>
<dbReference type="GO" id="GO:0005778">
    <property type="term" value="C:peroxisomal membrane"/>
    <property type="evidence" value="ECO:0007669"/>
    <property type="project" value="UniProtKB-SubCell"/>
</dbReference>
<dbReference type="InterPro" id="IPR025655">
    <property type="entry name" value="PEX14"/>
</dbReference>
<dbReference type="STRING" id="4113.M1C9V5"/>
<keyword evidence="2" id="KW-0812">Transmembrane</keyword>
<name>M1C9V5_SOLTU</name>
<evidence type="ECO:0000256" key="2">
    <source>
        <dbReference type="SAM" id="Phobius"/>
    </source>
</evidence>
<keyword evidence="1" id="KW-0576">Peroxisome</keyword>
<comment type="function">
    <text evidence="1">Component of the PEX13-PEX14 docking complex, a translocon channel that specifically mediates the import of peroxisomal cargo proteins bound to PEX5 receptor. The PEX13-PEX14 docking complex forms a large import pore which can be opened to a diameter of about 9 nm. Mechanistically, PEX5 receptor along with cargo proteins associates with the PEX14 subunit of the PEX13-PEX14 docking complex in the cytosol, leading to the insertion of the receptor into the organelle membrane with the concomitant translocation of the cargo into the peroxisome matrix.</text>
</comment>
<dbReference type="AlphaFoldDB" id="M1C9V5"/>
<dbReference type="PANTHER" id="PTHR23058:SF10">
    <property type="entry name" value="PEROXISOMAL MEMBRANE PROTEIN PEX14"/>
    <property type="match status" value="1"/>
</dbReference>
<keyword evidence="1" id="KW-0813">Transport</keyword>
<keyword evidence="1 2" id="KW-0472">Membrane</keyword>